<gene>
    <name evidence="8" type="ORF">GCM10022223_26360</name>
</gene>
<feature type="transmembrane region" description="Helical" evidence="7">
    <location>
        <begin position="216"/>
        <end position="233"/>
    </location>
</feature>
<proteinExistence type="predicted"/>
<feature type="transmembrane region" description="Helical" evidence="7">
    <location>
        <begin position="336"/>
        <end position="357"/>
    </location>
</feature>
<evidence type="ECO:0000256" key="4">
    <source>
        <dbReference type="ARBA" id="ARBA00022989"/>
    </source>
</evidence>
<dbReference type="PANTHER" id="PTHR30474:SF3">
    <property type="entry name" value="PEPTIDOGLYCAN GLYCOSYLTRANSFERASE RODA"/>
    <property type="match status" value="1"/>
</dbReference>
<keyword evidence="2 7" id="KW-0812">Transmembrane</keyword>
<keyword evidence="3" id="KW-0133">Cell shape</keyword>
<feature type="transmembrane region" description="Helical" evidence="7">
    <location>
        <begin position="378"/>
        <end position="402"/>
    </location>
</feature>
<feature type="transmembrane region" description="Helical" evidence="7">
    <location>
        <begin position="105"/>
        <end position="126"/>
    </location>
</feature>
<evidence type="ECO:0000313" key="9">
    <source>
        <dbReference type="Proteomes" id="UP001501074"/>
    </source>
</evidence>
<feature type="transmembrane region" description="Helical" evidence="7">
    <location>
        <begin position="239"/>
        <end position="255"/>
    </location>
</feature>
<accession>A0ABP6ZM57</accession>
<organism evidence="8 9">
    <name type="scientific">Kineosporia mesophila</name>
    <dbReference type="NCBI Taxonomy" id="566012"/>
    <lineage>
        <taxon>Bacteria</taxon>
        <taxon>Bacillati</taxon>
        <taxon>Actinomycetota</taxon>
        <taxon>Actinomycetes</taxon>
        <taxon>Kineosporiales</taxon>
        <taxon>Kineosporiaceae</taxon>
        <taxon>Kineosporia</taxon>
    </lineage>
</organism>
<protein>
    <submittedName>
        <fullName evidence="8">FtsW/RodA/SpoVE family cell cycle protein</fullName>
    </submittedName>
</protein>
<comment type="caution">
    <text evidence="8">The sequence shown here is derived from an EMBL/GenBank/DDBJ whole genome shotgun (WGS) entry which is preliminary data.</text>
</comment>
<dbReference type="Proteomes" id="UP001501074">
    <property type="component" value="Unassembled WGS sequence"/>
</dbReference>
<dbReference type="RefSeq" id="WP_345718679.1">
    <property type="nucleotide sequence ID" value="NZ_BAAAZO010000003.1"/>
</dbReference>
<feature type="transmembrane region" description="Helical" evidence="7">
    <location>
        <begin position="75"/>
        <end position="93"/>
    </location>
</feature>
<feature type="transmembrane region" description="Helical" evidence="7">
    <location>
        <begin position="46"/>
        <end position="63"/>
    </location>
</feature>
<feature type="region of interest" description="Disordered" evidence="6">
    <location>
        <begin position="443"/>
        <end position="485"/>
    </location>
</feature>
<keyword evidence="5 7" id="KW-0472">Membrane</keyword>
<dbReference type="InterPro" id="IPR001182">
    <property type="entry name" value="FtsW/RodA"/>
</dbReference>
<dbReference type="PANTHER" id="PTHR30474">
    <property type="entry name" value="CELL CYCLE PROTEIN"/>
    <property type="match status" value="1"/>
</dbReference>
<comment type="subcellular location">
    <subcellularLocation>
        <location evidence="1">Membrane</location>
        <topology evidence="1">Multi-pass membrane protein</topology>
    </subcellularLocation>
</comment>
<keyword evidence="4 7" id="KW-1133">Transmembrane helix</keyword>
<evidence type="ECO:0000256" key="7">
    <source>
        <dbReference type="SAM" id="Phobius"/>
    </source>
</evidence>
<evidence type="ECO:0000256" key="6">
    <source>
        <dbReference type="SAM" id="MobiDB-lite"/>
    </source>
</evidence>
<evidence type="ECO:0000313" key="8">
    <source>
        <dbReference type="EMBL" id="GAA3609051.1"/>
    </source>
</evidence>
<evidence type="ECO:0000256" key="1">
    <source>
        <dbReference type="ARBA" id="ARBA00004141"/>
    </source>
</evidence>
<reference evidence="9" key="1">
    <citation type="journal article" date="2019" name="Int. J. Syst. Evol. Microbiol.">
        <title>The Global Catalogue of Microorganisms (GCM) 10K type strain sequencing project: providing services to taxonomists for standard genome sequencing and annotation.</title>
        <authorList>
            <consortium name="The Broad Institute Genomics Platform"/>
            <consortium name="The Broad Institute Genome Sequencing Center for Infectious Disease"/>
            <person name="Wu L."/>
            <person name="Ma J."/>
        </authorList>
    </citation>
    <scope>NUCLEOTIDE SEQUENCE [LARGE SCALE GENOMIC DNA]</scope>
    <source>
        <strain evidence="9">JCM 16902</strain>
    </source>
</reference>
<sequence>MASARTASPRTGRNLEAVLIAVAIGLAIGAYALVGLGVNDALPPGMLGYGAGLGALALVLHLAVRRFAPYADPTLLPMAMLLNGLGLVMIHRIDLGLGKSFTESAAFRQLMWSALGVVAATVIIIWLHDHRVLSRFTYIAMAAGMVLLLLPLVPFIGKNINGARIWIGLGGFSFQPGEIAKIALTIFFAGYLVTARDSLSLVGRKVLWMQLPRAKDLGPLLAAWGVTLAVLVFERDLGTSLLFFGMFVGLLYIATERVSWVVLGLLLFVGGALAAWQLFAHVQARVDFWLHPFRDDILPYSTQIVQGVFGMASGGLIGTGLGEGSPWRVLYSASDMIFASLGEEMGLTGLFALLLVYALIVERGLRTAIGARDGFGKLLAAGLSLTLALQVFVVVGGVTRVIPLTGLTLPFMAAGGSSLLANWMIIAILLRISDSARRPAPEADGPLFDLPVDEIPPELQDGSNSQGDDRDQYGSGNDQETVVVR</sequence>
<evidence type="ECO:0000256" key="5">
    <source>
        <dbReference type="ARBA" id="ARBA00023136"/>
    </source>
</evidence>
<evidence type="ECO:0000256" key="2">
    <source>
        <dbReference type="ARBA" id="ARBA00022692"/>
    </source>
</evidence>
<name>A0ABP6ZM57_9ACTN</name>
<feature type="transmembrane region" description="Helical" evidence="7">
    <location>
        <begin position="138"/>
        <end position="157"/>
    </location>
</feature>
<feature type="compositionally biased region" description="Polar residues" evidence="6">
    <location>
        <begin position="474"/>
        <end position="485"/>
    </location>
</feature>
<dbReference type="EMBL" id="BAAAZO010000003">
    <property type="protein sequence ID" value="GAA3609051.1"/>
    <property type="molecule type" value="Genomic_DNA"/>
</dbReference>
<feature type="transmembrane region" description="Helical" evidence="7">
    <location>
        <begin position="177"/>
        <end position="195"/>
    </location>
</feature>
<keyword evidence="9" id="KW-1185">Reference proteome</keyword>
<evidence type="ECO:0000256" key="3">
    <source>
        <dbReference type="ARBA" id="ARBA00022960"/>
    </source>
</evidence>
<feature type="transmembrane region" description="Helical" evidence="7">
    <location>
        <begin position="408"/>
        <end position="430"/>
    </location>
</feature>
<feature type="transmembrane region" description="Helical" evidence="7">
    <location>
        <begin position="15"/>
        <end position="34"/>
    </location>
</feature>
<feature type="transmembrane region" description="Helical" evidence="7">
    <location>
        <begin position="260"/>
        <end position="279"/>
    </location>
</feature>
<dbReference type="Pfam" id="PF01098">
    <property type="entry name" value="FTSW_RODA_SPOVE"/>
    <property type="match status" value="1"/>
</dbReference>